<comment type="similarity">
    <text evidence="2">Belongs to the PI3/PI4-kinase family. ATM subfamily.</text>
</comment>
<evidence type="ECO:0000256" key="7">
    <source>
        <dbReference type="ARBA" id="ARBA00022763"/>
    </source>
</evidence>
<dbReference type="InterPro" id="IPR014009">
    <property type="entry name" value="PIK_FAT"/>
</dbReference>
<dbReference type="Pfam" id="PF23593">
    <property type="entry name" value="HEAT_ATR"/>
    <property type="match status" value="1"/>
</dbReference>
<proteinExistence type="inferred from homology"/>
<dbReference type="SMART" id="SM00146">
    <property type="entry name" value="PI3Kc"/>
    <property type="match status" value="1"/>
</dbReference>
<keyword evidence="5" id="KW-0808">Transferase</keyword>
<dbReference type="CDD" id="cd00892">
    <property type="entry name" value="PIKKc_ATR"/>
    <property type="match status" value="1"/>
</dbReference>
<feature type="domain" description="FAT" evidence="14">
    <location>
        <begin position="1351"/>
        <end position="1940"/>
    </location>
</feature>
<keyword evidence="4" id="KW-0723">Serine/threonine-protein kinase</keyword>
<dbReference type="Pfam" id="PF25030">
    <property type="entry name" value="M-HEAT_ATR"/>
    <property type="match status" value="1"/>
</dbReference>
<evidence type="ECO:0000313" key="15">
    <source>
        <dbReference type="EMBL" id="EFA75155.1"/>
    </source>
</evidence>
<dbReference type="InterPro" id="IPR050517">
    <property type="entry name" value="DDR_Repair_Kinase"/>
</dbReference>
<protein>
    <recommendedName>
        <fullName evidence="3">non-specific serine/threonine protein kinase</fullName>
        <ecNumber evidence="3">2.7.11.1</ecNumber>
    </recommendedName>
</protein>
<dbReference type="InterPro" id="IPR011009">
    <property type="entry name" value="Kinase-like_dom_sf"/>
</dbReference>
<feature type="region of interest" description="Disordered" evidence="12">
    <location>
        <begin position="477"/>
        <end position="496"/>
    </location>
</feature>
<evidence type="ECO:0000256" key="5">
    <source>
        <dbReference type="ARBA" id="ARBA00022679"/>
    </source>
</evidence>
<dbReference type="Pfam" id="PF02259">
    <property type="entry name" value="FAT"/>
    <property type="match status" value="1"/>
</dbReference>
<keyword evidence="8 15" id="KW-0418">Kinase</keyword>
<dbReference type="InterPro" id="IPR036940">
    <property type="entry name" value="PI3/4_kinase_cat_sf"/>
</dbReference>
<keyword evidence="11" id="KW-0539">Nucleus</keyword>
<dbReference type="SUPFAM" id="SSF56112">
    <property type="entry name" value="Protein kinase-like (PK-like)"/>
    <property type="match status" value="1"/>
</dbReference>
<dbReference type="InterPro" id="IPR057564">
    <property type="entry name" value="HEAT_ATR"/>
</dbReference>
<dbReference type="EC" id="2.7.11.1" evidence="3"/>
<evidence type="ECO:0000256" key="1">
    <source>
        <dbReference type="ARBA" id="ARBA00004123"/>
    </source>
</evidence>
<comment type="caution">
    <text evidence="15">The sequence shown here is derived from an EMBL/GenBank/DDBJ whole genome shotgun (WGS) entry which is preliminary data.</text>
</comment>
<evidence type="ECO:0000256" key="12">
    <source>
        <dbReference type="SAM" id="MobiDB-lite"/>
    </source>
</evidence>
<evidence type="ECO:0000256" key="3">
    <source>
        <dbReference type="ARBA" id="ARBA00012513"/>
    </source>
</evidence>
<dbReference type="InterPro" id="IPR012993">
    <property type="entry name" value="UME"/>
</dbReference>
<keyword evidence="16" id="KW-1185">Reference proteome</keyword>
<dbReference type="Pfam" id="PF02260">
    <property type="entry name" value="FATC"/>
    <property type="match status" value="1"/>
</dbReference>
<dbReference type="STRING" id="670386.D3BTW9"/>
<dbReference type="Gene3D" id="1.10.1070.11">
    <property type="entry name" value="Phosphatidylinositol 3-/4-kinase, catalytic domain"/>
    <property type="match status" value="1"/>
</dbReference>
<keyword evidence="10" id="KW-0234">DNA repair</keyword>
<dbReference type="InterPro" id="IPR056802">
    <property type="entry name" value="ATR-like_M-HEAT"/>
</dbReference>
<dbReference type="PANTHER" id="PTHR11139:SF69">
    <property type="entry name" value="SERINE_THREONINE-PROTEIN KINASE ATR"/>
    <property type="match status" value="1"/>
</dbReference>
<dbReference type="GO" id="GO:0005634">
    <property type="term" value="C:nucleus"/>
    <property type="evidence" value="ECO:0007669"/>
    <property type="project" value="UniProtKB-SubCell"/>
</dbReference>
<evidence type="ECO:0000256" key="4">
    <source>
        <dbReference type="ARBA" id="ARBA00022527"/>
    </source>
</evidence>
<dbReference type="Gene3D" id="3.30.1010.10">
    <property type="entry name" value="Phosphatidylinositol 3-kinase Catalytic Subunit, Chain A, domain 4"/>
    <property type="match status" value="1"/>
</dbReference>
<name>D3BTW9_HETP5</name>
<dbReference type="Pfam" id="PF00454">
    <property type="entry name" value="PI3_PI4_kinase"/>
    <property type="match status" value="1"/>
</dbReference>
<reference evidence="15 16" key="1">
    <citation type="journal article" date="2011" name="Genome Res.">
        <title>Phylogeny-wide analysis of social amoeba genomes highlights ancient origins for complex intercellular communication.</title>
        <authorList>
            <person name="Heidel A.J."/>
            <person name="Lawal H.M."/>
            <person name="Felder M."/>
            <person name="Schilde C."/>
            <person name="Helps N.R."/>
            <person name="Tunggal B."/>
            <person name="Rivero F."/>
            <person name="John U."/>
            <person name="Schleicher M."/>
            <person name="Eichinger L."/>
            <person name="Platzer M."/>
            <person name="Noegel A.A."/>
            <person name="Schaap P."/>
            <person name="Gloeckner G."/>
        </authorList>
    </citation>
    <scope>NUCLEOTIDE SEQUENCE [LARGE SCALE GENOMIC DNA]</scope>
    <source>
        <strain evidence="16">ATCC 26659 / Pp 5 / PN500</strain>
    </source>
</reference>
<dbReference type="SUPFAM" id="SSF48371">
    <property type="entry name" value="ARM repeat"/>
    <property type="match status" value="1"/>
</dbReference>
<dbReference type="GO" id="GO:0005694">
    <property type="term" value="C:chromosome"/>
    <property type="evidence" value="ECO:0007669"/>
    <property type="project" value="TreeGrafter"/>
</dbReference>
<dbReference type="PROSITE" id="PS51189">
    <property type="entry name" value="FAT"/>
    <property type="match status" value="1"/>
</dbReference>
<dbReference type="RefSeq" id="XP_020427289.1">
    <property type="nucleotide sequence ID" value="XM_020581986.1"/>
</dbReference>
<dbReference type="PROSITE" id="PS50290">
    <property type="entry name" value="PI3_4_KINASE_3"/>
    <property type="match status" value="1"/>
</dbReference>
<dbReference type="InterPro" id="IPR003152">
    <property type="entry name" value="FATC_dom"/>
</dbReference>
<evidence type="ECO:0000259" key="14">
    <source>
        <dbReference type="PROSITE" id="PS51189"/>
    </source>
</evidence>
<keyword evidence="9" id="KW-0067">ATP-binding</keyword>
<evidence type="ECO:0000256" key="9">
    <source>
        <dbReference type="ARBA" id="ARBA00022840"/>
    </source>
</evidence>
<evidence type="ECO:0000256" key="11">
    <source>
        <dbReference type="ARBA" id="ARBA00023242"/>
    </source>
</evidence>
<evidence type="ECO:0000256" key="6">
    <source>
        <dbReference type="ARBA" id="ARBA00022741"/>
    </source>
</evidence>
<evidence type="ECO:0000256" key="8">
    <source>
        <dbReference type="ARBA" id="ARBA00022777"/>
    </source>
</evidence>
<sequence length="2422" mass="277873">MKIENRTTTKTFLDIFLDLMVQNTPHLNDKEQIISTLVTLIQQICGQQQQQQQHQSTNHNIQEICEQLKDNNNNNSLQFPILLKTFCELSSMFTNTKSMSFLDIETLKVNNNNNNNNEQQQTSTQQQLQTPEMVDGVLITLTSFDMVISLMSGLQQVISYIFESTSQFLPEVITPFWFTLSFILKSNIATTDIKLLNDFQCPLRLCDEFLDSLLKLAQSTITITNTAKDQSLLANNLSRAIKLASSILSDNQFFLFGDRIVHLTPIILSNSNSISIKKTILELYYRILLLSQPSHQSIVNLIPFLSDQSIQSVLIDCFRKVLDHFASSENNINNNNSNNQFNGFIINKLIQTVQHFNPQEQQQQQINQLNRFIFTFSTVVRICNGYNEYQKELLELFIHHIGELYKFVIAHKEKEKEIDVSMLPVINEALSLCLTVVTSVVHPNIHMASSIGSQYKFTLDSGNLHCIKSNHLKNSNSNSINNSNNNNNNNSNINNNSNNNSKEIVINNSMIIELKQFKIDSLISISQIFTTNYWLPKCKCQDLETSSVKTQNMSDFTFKQLFTTDNQIPSIIKYLYLSITFKTQLGHLHYNEENIKYFFEHYFKNLITDTNEIIRNSLIDIIVSMIKLCPSISSKDFILSQLFTNLKPIWNMENEDVLLSIIRLFGKISKLIQIDTVYFLLIVCSLIDCFGRSSHLCILSNEMLDQIARLKNTNPRAMINTLAPTLYPIVIEHIKENVAILNELSSRVLKTDLTTFINNALPHILPTIFAKQNQPVLNELKSRCKLKDAAYDQLSFVLEHIFMSSPGNDQLVETLVFLANFLEWQVKDIITFAPRLFYYRLILNLGDASKAEQAKVALKWAFSLQEVSAPSAAAFELFLMKDFLGTMNHFNSIMTNKQKPLAEKENMMGAVRSLLELLGGAVNRFRPKIMAFLKLAVNTPLEAMSIDIWLTFVKLLDINSVGPILNQLVVSVLHLVNSYPDRAILILDYLIVEKQAQLHTYFHTIPLLPDYPVLQRIIGVLAKYSGKTDLKTQITQLIQLFGNESSDVKNITLDRLQKLLREHRLEINKFICDDVPIISDLTKALLIGCRDPFDKVQVAFIECLGELGAIDPERFNFKLRNEVHDEKNRGMIAYDLIVEYLAKFVCSPSNPTPQDRAGYAIQEILKICGCTEANQTIEGKDLWDHFTPEVKEILYPFLTSEYLLPPSRQIPPRDTAFFTPKTLYKKWLISWVSDLLNRTGGPNEPIFKSCRGIIKDDLKICHYLLPLLIINIFEFGKPEDIKLIQIEILEVLKKDTDLSSENGQMCTQRIFEIINSLNKWIDTRKKKNESAKMKSMFNVIDGFLNSIPETLLSTASQRCGALSISLMQIESHIRKEINEQPKDIVLNNNLPFLLKIYHDLNDIDGLAGLAALRTKSTVDEKIMEFESNGSWNDAFVYYTNAANNDPGNYIFKLGKLKSMFHLGHYDTVLTLAEGLKKEAGNYNNNNNLDGINSSIITGDDNPISKYNSFAVQAAWRLSKWDMVESILQQPYDSNFEVSIGQILMALYHRNEHDFNMHLYQARLDLTQYISAASLDSLDRCYPYLTQLHILRDIETSWKLHDKNEESNIINELNDRFKLVQPLTKIREPILTVQRVIYEIFDQRHETSKNWLQIAKYSRHERKFENALNALLAPKIIEDKPYIIEKAKLCFAKGQTNEAINILAQEVGSAASTQQHSSSKDQQQQQKNSSDSHSVKMHLLLAKWKQQCGSSHSELLIHFKQASLYKWEKGLFYLGKFYDSVLSSMKKNGTNFYQFNSKSMIEPYTLTKYVKKILSSYGQSLVYGHNYVYHSLTRFLTVWTDFGTTLLDNSDLMKDFKAKYLKSKQSPMKSIDMKIKQMKKIISEIEGKIPPYLWLTFFPQLISRINHKNPDTWDILESIIVKVLVAYPLQANWIIVSLLKSKDASRVERAKKCFEKACKDSASIRRHDEISRLSECLIALGESEATGKKDVLRMSVQFKELASMKNLNVMVPIQSNFNPTLPPSGVPEENFMIFDPHIPTIQSFEDQIVVMPSMQKPKKITIVGSTGQHHLFLVKPKDDLRKDSRIMEFSTMVNKLLRKDPDCRRRRLLIRTYSVVPLNEECGLIEWVPNVVGLRNIIMDLYKPYSNFPNSNRIRELYGPNNKSMPRLDILSKHILPYAPPVFYKWFLNNFPEPSMWLEARTNYIRTTAVYSMVGAVIGLGDRHGENILYDSTNGECLHVDINCVFWKGKTFQVPERVPFRLTVNMIDAFGVSGVEGAFRIACEHTLRLLRTNREALLSLLETFIYDPLLEWRTKSSNENDKAVEIINNINRELQGLPSDIGLPLSIEGQVTSLIQEASDIKNLAEIVERNIESDFCIFSKSLNTEIDFNLKLFQLSIKSLDISQLIELFFISMICMVEKSKD</sequence>
<dbReference type="InterPro" id="IPR016024">
    <property type="entry name" value="ARM-type_fold"/>
</dbReference>
<dbReference type="SMART" id="SM00802">
    <property type="entry name" value="UME"/>
    <property type="match status" value="1"/>
</dbReference>
<accession>D3BTW9</accession>
<dbReference type="GO" id="GO:0000723">
    <property type="term" value="P:telomere maintenance"/>
    <property type="evidence" value="ECO:0007669"/>
    <property type="project" value="TreeGrafter"/>
</dbReference>
<comment type="subcellular location">
    <subcellularLocation>
        <location evidence="1">Nucleus</location>
    </subcellularLocation>
</comment>
<evidence type="ECO:0000256" key="2">
    <source>
        <dbReference type="ARBA" id="ARBA00010769"/>
    </source>
</evidence>
<dbReference type="InterPro" id="IPR000403">
    <property type="entry name" value="PI3/4_kinase_cat_dom"/>
</dbReference>
<gene>
    <name evidence="15" type="primary">atr1</name>
    <name evidence="15" type="ORF">PPL_11229</name>
</gene>
<dbReference type="InParanoid" id="D3BTW9"/>
<dbReference type="GO" id="GO:0005524">
    <property type="term" value="F:ATP binding"/>
    <property type="evidence" value="ECO:0007669"/>
    <property type="project" value="UniProtKB-KW"/>
</dbReference>
<dbReference type="OMA" id="SMYIGWC"/>
<dbReference type="GO" id="GO:0004674">
    <property type="term" value="F:protein serine/threonine kinase activity"/>
    <property type="evidence" value="ECO:0007669"/>
    <property type="project" value="UniProtKB-KW"/>
</dbReference>
<dbReference type="GO" id="GO:0000077">
    <property type="term" value="P:DNA damage checkpoint signaling"/>
    <property type="evidence" value="ECO:0007669"/>
    <property type="project" value="TreeGrafter"/>
</dbReference>
<dbReference type="FunCoup" id="D3BTW9">
    <property type="interactions" value="514"/>
</dbReference>
<feature type="domain" description="PI3K/PI4K catalytic" evidence="13">
    <location>
        <begin position="2043"/>
        <end position="2358"/>
    </location>
</feature>
<dbReference type="GO" id="GO:0006281">
    <property type="term" value="P:DNA repair"/>
    <property type="evidence" value="ECO:0007669"/>
    <property type="project" value="UniProtKB-KW"/>
</dbReference>
<organism evidence="15 16">
    <name type="scientific">Heterostelium pallidum (strain ATCC 26659 / Pp 5 / PN500)</name>
    <name type="common">Cellular slime mold</name>
    <name type="synonym">Polysphondylium pallidum</name>
    <dbReference type="NCBI Taxonomy" id="670386"/>
    <lineage>
        <taxon>Eukaryota</taxon>
        <taxon>Amoebozoa</taxon>
        <taxon>Evosea</taxon>
        <taxon>Eumycetozoa</taxon>
        <taxon>Dictyostelia</taxon>
        <taxon>Acytosteliales</taxon>
        <taxon>Acytosteliaceae</taxon>
        <taxon>Heterostelium</taxon>
    </lineage>
</organism>
<dbReference type="GeneID" id="31366697"/>
<dbReference type="Proteomes" id="UP000001396">
    <property type="component" value="Unassembled WGS sequence"/>
</dbReference>
<evidence type="ECO:0000313" key="16">
    <source>
        <dbReference type="Proteomes" id="UP000001396"/>
    </source>
</evidence>
<dbReference type="Pfam" id="PF08064">
    <property type="entry name" value="UME"/>
    <property type="match status" value="1"/>
</dbReference>
<keyword evidence="7" id="KW-0227">DNA damage</keyword>
<dbReference type="EMBL" id="ADBJ01000056">
    <property type="protein sequence ID" value="EFA75155.1"/>
    <property type="molecule type" value="Genomic_DNA"/>
</dbReference>
<evidence type="ECO:0000256" key="10">
    <source>
        <dbReference type="ARBA" id="ARBA00023204"/>
    </source>
</evidence>
<keyword evidence="6" id="KW-0547">Nucleotide-binding</keyword>
<dbReference type="InterPro" id="IPR003151">
    <property type="entry name" value="PIK-rel_kinase_FAT"/>
</dbReference>
<evidence type="ECO:0000259" key="13">
    <source>
        <dbReference type="PROSITE" id="PS50290"/>
    </source>
</evidence>
<dbReference type="PANTHER" id="PTHR11139">
    <property type="entry name" value="ATAXIA TELANGIECTASIA MUTATED ATM -RELATED"/>
    <property type="match status" value="1"/>
</dbReference>